<proteinExistence type="predicted"/>
<dbReference type="Proteomes" id="UP001189429">
    <property type="component" value="Unassembled WGS sequence"/>
</dbReference>
<protein>
    <recommendedName>
        <fullName evidence="4">Coatomer subunit delta</fullName>
    </recommendedName>
</protein>
<evidence type="ECO:0008006" key="4">
    <source>
        <dbReference type="Google" id="ProtNLM"/>
    </source>
</evidence>
<comment type="caution">
    <text evidence="2">The sequence shown here is derived from an EMBL/GenBank/DDBJ whole genome shotgun (WGS) entry which is preliminary data.</text>
</comment>
<dbReference type="EMBL" id="CAUYUJ010014278">
    <property type="protein sequence ID" value="CAK0839214.1"/>
    <property type="molecule type" value="Genomic_DNA"/>
</dbReference>
<sequence>MIVHINPEADGLPILQCSAEFLSLSGPICKGTGLLQWVVNQNSFMKWATVTYNSMMDDHEFGDGAQDTKPSMETFNIRLKLPHMGVAVCEISANAVLRLDVTEDGGSDVTPSRQIMLVLENVIRVPRRSSSKRRRQESRKLSSKLTL</sequence>
<organism evidence="2 3">
    <name type="scientific">Prorocentrum cordatum</name>
    <dbReference type="NCBI Taxonomy" id="2364126"/>
    <lineage>
        <taxon>Eukaryota</taxon>
        <taxon>Sar</taxon>
        <taxon>Alveolata</taxon>
        <taxon>Dinophyceae</taxon>
        <taxon>Prorocentrales</taxon>
        <taxon>Prorocentraceae</taxon>
        <taxon>Prorocentrum</taxon>
    </lineage>
</organism>
<feature type="compositionally biased region" description="Basic residues" evidence="1">
    <location>
        <begin position="128"/>
        <end position="137"/>
    </location>
</feature>
<evidence type="ECO:0000256" key="1">
    <source>
        <dbReference type="SAM" id="MobiDB-lite"/>
    </source>
</evidence>
<name>A0ABN9T2R0_9DINO</name>
<evidence type="ECO:0000313" key="2">
    <source>
        <dbReference type="EMBL" id="CAK0839214.1"/>
    </source>
</evidence>
<reference evidence="2" key="1">
    <citation type="submission" date="2023-10" db="EMBL/GenBank/DDBJ databases">
        <authorList>
            <person name="Chen Y."/>
            <person name="Shah S."/>
            <person name="Dougan E. K."/>
            <person name="Thang M."/>
            <person name="Chan C."/>
        </authorList>
    </citation>
    <scope>NUCLEOTIDE SEQUENCE [LARGE SCALE GENOMIC DNA]</scope>
</reference>
<evidence type="ECO:0000313" key="3">
    <source>
        <dbReference type="Proteomes" id="UP001189429"/>
    </source>
</evidence>
<gene>
    <name evidence="2" type="ORF">PCOR1329_LOCUS34947</name>
</gene>
<accession>A0ABN9T2R0</accession>
<feature type="region of interest" description="Disordered" evidence="1">
    <location>
        <begin position="128"/>
        <end position="147"/>
    </location>
</feature>
<keyword evidence="3" id="KW-1185">Reference proteome</keyword>